<protein>
    <recommendedName>
        <fullName evidence="3">beta-glucosidase</fullName>
        <ecNumber evidence="3">3.2.1.21</ecNumber>
    </recommendedName>
</protein>
<gene>
    <name evidence="9" type="ORF">DW888_05265</name>
</gene>
<dbReference type="InterPro" id="IPR036881">
    <property type="entry name" value="Glyco_hydro_3_C_sf"/>
</dbReference>
<sequence>MRLALIIGTLLSVTTVCAKSGKTPLYKNPSFPVEQRVEDLLCRMSLEEKVGQMCQYVGIEHIKNTELRYKGKVGKNDDANATYKTLSIDGLQKLTEQGLVGSYLHVVSADEANYLQTLAMKSRLQIPLLIGIDAIHGNGLCEGATIYPTPIGQASTFNPELVKKAARETALEIRATGAHWAFAPNVEVARDPRWGRIGETFGEDTYLISKMGVATVQGLQTDDLNGEDKVLACGKHLVAGGEPVNGLNAAPMDASEHTLREVYLPPYQALIDEAQVFTVMAAHNELNGIPCHANKWLMTDILRNEFGFKGFMVSDWMDMERIYSSHHYTPSLKEAYYESVIAGMDMHMHGPGFMEKMIELVKAGRIPEERIDEACRKILEAKFRLGLFENAMVHHKNSLKTLFGAHKSTALQMAEQSIVLLKNEGILPVDVSKYKNILVTGPNADSDAILGDWTFAQPKENIVTVYEGLQKVIPASKLNFLNLGDDVRIVDSTLLEKAGEMAKHSDLAIIVLGENPLRYDKRKTMGENVDRQTLDLLGMQEALVHRIEAVGIPVVVVLVGGRPLTVASLVNTVPAILQAWEPGSMGGEAVANVIIGKVNPSGKLPVTMPRSVGQLQMIYNHKPSQYFQKYKDGESTPLYPFGHGLSYTTFAYDHLSVAKQRLQPGDSVKVSVEVSNIGKVEGTEVVQLYIRDLYSSPTRPVRELKDFARVSLKPGEKREVSFMITPDKLAYYNREMKKVVEPGEFEIMLGGSSDEGQLKKVKIEVIPSYE</sequence>
<dbReference type="Proteomes" id="UP000284379">
    <property type="component" value="Unassembled WGS sequence"/>
</dbReference>
<comment type="catalytic activity">
    <reaction evidence="1">
        <text>Hydrolysis of terminal, non-reducing beta-D-glucosyl residues with release of beta-D-glucose.</text>
        <dbReference type="EC" id="3.2.1.21"/>
    </reaction>
</comment>
<dbReference type="SMART" id="SM01217">
    <property type="entry name" value="Fn3_like"/>
    <property type="match status" value="1"/>
</dbReference>
<dbReference type="Pfam" id="PF01915">
    <property type="entry name" value="Glyco_hydro_3_C"/>
    <property type="match status" value="1"/>
</dbReference>
<proteinExistence type="inferred from homology"/>
<dbReference type="InterPro" id="IPR013783">
    <property type="entry name" value="Ig-like_fold"/>
</dbReference>
<keyword evidence="5" id="KW-0378">Hydrolase</keyword>
<dbReference type="GO" id="GO:0008422">
    <property type="term" value="F:beta-glucosidase activity"/>
    <property type="evidence" value="ECO:0007669"/>
    <property type="project" value="UniProtKB-EC"/>
</dbReference>
<evidence type="ECO:0000256" key="4">
    <source>
        <dbReference type="ARBA" id="ARBA00022729"/>
    </source>
</evidence>
<feature type="signal peptide" evidence="7">
    <location>
        <begin position="1"/>
        <end position="18"/>
    </location>
</feature>
<dbReference type="PANTHER" id="PTHR30620">
    <property type="entry name" value="PERIPLASMIC BETA-GLUCOSIDASE-RELATED"/>
    <property type="match status" value="1"/>
</dbReference>
<dbReference type="Pfam" id="PF14310">
    <property type="entry name" value="Fn3-like"/>
    <property type="match status" value="1"/>
</dbReference>
<accession>A0A413VTK4</accession>
<dbReference type="AlphaFoldDB" id="A0A413VTK4"/>
<dbReference type="RefSeq" id="WP_122201016.1">
    <property type="nucleotide sequence ID" value="NZ_CABJFV010000003.1"/>
</dbReference>
<evidence type="ECO:0000256" key="1">
    <source>
        <dbReference type="ARBA" id="ARBA00000448"/>
    </source>
</evidence>
<dbReference type="Gene3D" id="3.20.20.300">
    <property type="entry name" value="Glycoside hydrolase, family 3, N-terminal domain"/>
    <property type="match status" value="1"/>
</dbReference>
<evidence type="ECO:0000256" key="7">
    <source>
        <dbReference type="SAM" id="SignalP"/>
    </source>
</evidence>
<organism evidence="9 10">
    <name type="scientific">Bacteroides nordii</name>
    <dbReference type="NCBI Taxonomy" id="291645"/>
    <lineage>
        <taxon>Bacteria</taxon>
        <taxon>Pseudomonadati</taxon>
        <taxon>Bacteroidota</taxon>
        <taxon>Bacteroidia</taxon>
        <taxon>Bacteroidales</taxon>
        <taxon>Bacteroidaceae</taxon>
        <taxon>Bacteroides</taxon>
    </lineage>
</organism>
<keyword evidence="6" id="KW-0326">Glycosidase</keyword>
<dbReference type="FunFam" id="2.60.40.10:FF:000495">
    <property type="entry name" value="Periplasmic beta-glucosidase"/>
    <property type="match status" value="1"/>
</dbReference>
<dbReference type="GO" id="GO:0009251">
    <property type="term" value="P:glucan catabolic process"/>
    <property type="evidence" value="ECO:0007669"/>
    <property type="project" value="TreeGrafter"/>
</dbReference>
<dbReference type="Gene3D" id="3.40.50.1700">
    <property type="entry name" value="Glycoside hydrolase family 3 C-terminal domain"/>
    <property type="match status" value="1"/>
</dbReference>
<comment type="similarity">
    <text evidence="2">Belongs to the glycosyl hydrolase 3 family.</text>
</comment>
<dbReference type="EMBL" id="QSGO01000003">
    <property type="protein sequence ID" value="RHB36967.1"/>
    <property type="molecule type" value="Genomic_DNA"/>
</dbReference>
<dbReference type="InterPro" id="IPR001764">
    <property type="entry name" value="Glyco_hydro_3_N"/>
</dbReference>
<reference evidence="9 10" key="1">
    <citation type="submission" date="2018-08" db="EMBL/GenBank/DDBJ databases">
        <title>A genome reference for cultivated species of the human gut microbiota.</title>
        <authorList>
            <person name="Zou Y."/>
            <person name="Xue W."/>
            <person name="Luo G."/>
        </authorList>
    </citation>
    <scope>NUCLEOTIDE SEQUENCE [LARGE SCALE GENOMIC DNA]</scope>
    <source>
        <strain evidence="9 10">AM40-30BH</strain>
    </source>
</reference>
<dbReference type="EC" id="3.2.1.21" evidence="3"/>
<evidence type="ECO:0000313" key="9">
    <source>
        <dbReference type="EMBL" id="RHB36967.1"/>
    </source>
</evidence>
<feature type="chain" id="PRO_5019513364" description="beta-glucosidase" evidence="7">
    <location>
        <begin position="19"/>
        <end position="770"/>
    </location>
</feature>
<dbReference type="InterPro" id="IPR017853">
    <property type="entry name" value="GH"/>
</dbReference>
<evidence type="ECO:0000259" key="8">
    <source>
        <dbReference type="SMART" id="SM01217"/>
    </source>
</evidence>
<dbReference type="InterPro" id="IPR051915">
    <property type="entry name" value="Cellulose_Degrad_GH3"/>
</dbReference>
<dbReference type="PRINTS" id="PR00133">
    <property type="entry name" value="GLHYDRLASE3"/>
</dbReference>
<evidence type="ECO:0000256" key="6">
    <source>
        <dbReference type="ARBA" id="ARBA00023295"/>
    </source>
</evidence>
<name>A0A413VTK4_9BACE</name>
<dbReference type="SUPFAM" id="SSF52279">
    <property type="entry name" value="Beta-D-glucan exohydrolase, C-terminal domain"/>
    <property type="match status" value="1"/>
</dbReference>
<dbReference type="InterPro" id="IPR002772">
    <property type="entry name" value="Glyco_hydro_3_C"/>
</dbReference>
<evidence type="ECO:0000256" key="2">
    <source>
        <dbReference type="ARBA" id="ARBA00005336"/>
    </source>
</evidence>
<comment type="caution">
    <text evidence="9">The sequence shown here is derived from an EMBL/GenBank/DDBJ whole genome shotgun (WGS) entry which is preliminary data.</text>
</comment>
<dbReference type="InterPro" id="IPR026891">
    <property type="entry name" value="Fn3-like"/>
</dbReference>
<dbReference type="SUPFAM" id="SSF51445">
    <property type="entry name" value="(Trans)glycosidases"/>
    <property type="match status" value="1"/>
</dbReference>
<evidence type="ECO:0000256" key="5">
    <source>
        <dbReference type="ARBA" id="ARBA00022801"/>
    </source>
</evidence>
<keyword evidence="4 7" id="KW-0732">Signal</keyword>
<evidence type="ECO:0000313" key="10">
    <source>
        <dbReference type="Proteomes" id="UP000284379"/>
    </source>
</evidence>
<evidence type="ECO:0000256" key="3">
    <source>
        <dbReference type="ARBA" id="ARBA00012744"/>
    </source>
</evidence>
<dbReference type="Gene3D" id="2.60.40.10">
    <property type="entry name" value="Immunoglobulins"/>
    <property type="match status" value="1"/>
</dbReference>
<feature type="domain" description="Fibronectin type III-like" evidence="8">
    <location>
        <begin position="684"/>
        <end position="753"/>
    </location>
</feature>
<dbReference type="Pfam" id="PF00933">
    <property type="entry name" value="Glyco_hydro_3"/>
    <property type="match status" value="1"/>
</dbReference>
<dbReference type="PANTHER" id="PTHR30620:SF16">
    <property type="entry name" value="LYSOSOMAL BETA GLUCOSIDASE"/>
    <property type="match status" value="1"/>
</dbReference>
<dbReference type="InterPro" id="IPR036962">
    <property type="entry name" value="Glyco_hydro_3_N_sf"/>
</dbReference>